<dbReference type="CDD" id="cd02440">
    <property type="entry name" value="AdoMet_MTases"/>
    <property type="match status" value="1"/>
</dbReference>
<organism evidence="3 4">
    <name type="scientific">Candidatus Alistipes intestinigallinarum</name>
    <dbReference type="NCBI Taxonomy" id="2838440"/>
    <lineage>
        <taxon>Bacteria</taxon>
        <taxon>Pseudomonadati</taxon>
        <taxon>Bacteroidota</taxon>
        <taxon>Bacteroidia</taxon>
        <taxon>Bacteroidales</taxon>
        <taxon>Rikenellaceae</taxon>
        <taxon>Alistipes</taxon>
    </lineage>
</organism>
<comment type="caution">
    <text evidence="3">The sequence shown here is derived from an EMBL/GenBank/DDBJ whole genome shotgun (WGS) entry which is preliminary data.</text>
</comment>
<keyword evidence="1" id="KW-0808">Transferase</keyword>
<dbReference type="GO" id="GO:0032259">
    <property type="term" value="P:methylation"/>
    <property type="evidence" value="ECO:0007669"/>
    <property type="project" value="UniProtKB-KW"/>
</dbReference>
<accession>A0A9D1Z0L2</accession>
<sequence length="211" mass="24137">MARDSFFNRLLQHTRFPDGFWGRFMLRGMNCGHAPLHRWGLSFLPWRPDWHVLDVGCGDGAVLKRILEHCPEGMAFGVDLSPESVAFARRCNRRELGLRCFVEEGSAEHLPFGSACFDAVTAFETVYFWKNLPQAFAEVARVLRPGGYFLVVCEAGDPDDPRWKKWTRRIDEMTIHSDETLLRHLSAAGFGDTVVHRHPQGPVCLVVRRNR</sequence>
<dbReference type="Proteomes" id="UP000886844">
    <property type="component" value="Unassembled WGS sequence"/>
</dbReference>
<feature type="domain" description="Methyltransferase type 11" evidence="2">
    <location>
        <begin position="53"/>
        <end position="151"/>
    </location>
</feature>
<evidence type="ECO:0000256" key="1">
    <source>
        <dbReference type="ARBA" id="ARBA00022679"/>
    </source>
</evidence>
<dbReference type="AlphaFoldDB" id="A0A9D1Z0L2"/>
<dbReference type="GO" id="GO:0008757">
    <property type="term" value="F:S-adenosylmethionine-dependent methyltransferase activity"/>
    <property type="evidence" value="ECO:0007669"/>
    <property type="project" value="InterPro"/>
</dbReference>
<name>A0A9D1Z0L2_9BACT</name>
<evidence type="ECO:0000259" key="2">
    <source>
        <dbReference type="Pfam" id="PF08241"/>
    </source>
</evidence>
<dbReference type="PANTHER" id="PTHR44068:SF11">
    <property type="entry name" value="GERANYL DIPHOSPHATE 2-C-METHYLTRANSFERASE"/>
    <property type="match status" value="1"/>
</dbReference>
<dbReference type="Pfam" id="PF08241">
    <property type="entry name" value="Methyltransf_11"/>
    <property type="match status" value="1"/>
</dbReference>
<evidence type="ECO:0000313" key="4">
    <source>
        <dbReference type="Proteomes" id="UP000886844"/>
    </source>
</evidence>
<keyword evidence="3" id="KW-0489">Methyltransferase</keyword>
<dbReference type="Gene3D" id="3.40.50.150">
    <property type="entry name" value="Vaccinia Virus protein VP39"/>
    <property type="match status" value="1"/>
</dbReference>
<dbReference type="InterPro" id="IPR029063">
    <property type="entry name" value="SAM-dependent_MTases_sf"/>
</dbReference>
<dbReference type="PANTHER" id="PTHR44068">
    <property type="entry name" value="ZGC:194242"/>
    <property type="match status" value="1"/>
</dbReference>
<reference evidence="3" key="1">
    <citation type="journal article" date="2021" name="PeerJ">
        <title>Extensive microbial diversity within the chicken gut microbiome revealed by metagenomics and culture.</title>
        <authorList>
            <person name="Gilroy R."/>
            <person name="Ravi A."/>
            <person name="Getino M."/>
            <person name="Pursley I."/>
            <person name="Horton D.L."/>
            <person name="Alikhan N.F."/>
            <person name="Baker D."/>
            <person name="Gharbi K."/>
            <person name="Hall N."/>
            <person name="Watson M."/>
            <person name="Adriaenssens E.M."/>
            <person name="Foster-Nyarko E."/>
            <person name="Jarju S."/>
            <person name="Secka A."/>
            <person name="Antonio M."/>
            <person name="Oren A."/>
            <person name="Chaudhuri R.R."/>
            <person name="La Ragione R."/>
            <person name="Hildebrand F."/>
            <person name="Pallen M.J."/>
        </authorList>
    </citation>
    <scope>NUCLEOTIDE SEQUENCE</scope>
    <source>
        <strain evidence="3">5134</strain>
    </source>
</reference>
<dbReference type="InterPro" id="IPR050447">
    <property type="entry name" value="Erg6_SMT_methyltransf"/>
</dbReference>
<gene>
    <name evidence="3" type="ORF">H9828_06080</name>
</gene>
<dbReference type="SUPFAM" id="SSF53335">
    <property type="entry name" value="S-adenosyl-L-methionine-dependent methyltransferases"/>
    <property type="match status" value="1"/>
</dbReference>
<dbReference type="InterPro" id="IPR013216">
    <property type="entry name" value="Methyltransf_11"/>
</dbReference>
<dbReference type="EMBL" id="DXDA01000051">
    <property type="protein sequence ID" value="HIY68965.1"/>
    <property type="molecule type" value="Genomic_DNA"/>
</dbReference>
<reference evidence="3" key="2">
    <citation type="submission" date="2021-04" db="EMBL/GenBank/DDBJ databases">
        <authorList>
            <person name="Gilroy R."/>
        </authorList>
    </citation>
    <scope>NUCLEOTIDE SEQUENCE</scope>
    <source>
        <strain evidence="3">5134</strain>
    </source>
</reference>
<protein>
    <submittedName>
        <fullName evidence="3">Class I SAM-dependent methyltransferase</fullName>
    </submittedName>
</protein>
<proteinExistence type="predicted"/>
<evidence type="ECO:0000313" key="3">
    <source>
        <dbReference type="EMBL" id="HIY68965.1"/>
    </source>
</evidence>